<evidence type="ECO:0000256" key="5">
    <source>
        <dbReference type="ARBA" id="ARBA00022764"/>
    </source>
</evidence>
<sequence>MRWKLGGGVTAIAMLGAVTGSATDSGVAQRAAWRATYAAPATIPFPDENPYSRAKAVLGRKLFFDPILSADRDRACVTCHLPDLAWADGRRRAPTRADSDTDLRTPTLLNLAWQEGRLGWDGKFRDLESVAFVPISAPGNMGLPVEDAVARLSADAAYVAAFKEAYADPGVTKARIEAALATFQRLIVSGASPFDRWIAGDEAAIPVAAKRGFDLFNGRANCAACHGGWAFTDGSFHDIGTAVGADLGRGRFVTNSQVLRYAFKTPGLREVAGRGAYMHDGSIAALEAVIDLYDRGGIDRPSRSPEIRPLNLSADEKADLLAFLRTLNSEPGTGPALADLTEAAPRP</sequence>
<protein>
    <submittedName>
        <fullName evidence="10">Cytochrome c551 peroxidase</fullName>
    </submittedName>
</protein>
<keyword evidence="11" id="KW-1185">Reference proteome</keyword>
<dbReference type="EMBL" id="BPQG01000034">
    <property type="protein sequence ID" value="GJD44486.1"/>
    <property type="molecule type" value="Genomic_DNA"/>
</dbReference>
<keyword evidence="5" id="KW-0574">Periplasm</keyword>
<evidence type="ECO:0000256" key="6">
    <source>
        <dbReference type="ARBA" id="ARBA00023002"/>
    </source>
</evidence>
<proteinExistence type="predicted"/>
<keyword evidence="10" id="KW-0575">Peroxidase</keyword>
<evidence type="ECO:0000256" key="1">
    <source>
        <dbReference type="ARBA" id="ARBA00004418"/>
    </source>
</evidence>
<dbReference type="InterPro" id="IPR026259">
    <property type="entry name" value="MauG/Cytc_peroxidase"/>
</dbReference>
<keyword evidence="3 8" id="KW-0479">Metal-binding</keyword>
<dbReference type="RefSeq" id="WP_147763820.1">
    <property type="nucleotide sequence ID" value="NZ_BPQG01000034.1"/>
</dbReference>
<dbReference type="PIRSF" id="PIRSF000294">
    <property type="entry name" value="Cytochrome-c_peroxidase"/>
    <property type="match status" value="1"/>
</dbReference>
<keyword evidence="7 8" id="KW-0408">Iron</keyword>
<dbReference type="Pfam" id="PF00034">
    <property type="entry name" value="Cytochrom_C"/>
    <property type="match status" value="1"/>
</dbReference>
<dbReference type="Pfam" id="PF03150">
    <property type="entry name" value="CCP_MauG"/>
    <property type="match status" value="1"/>
</dbReference>
<keyword evidence="6" id="KW-0560">Oxidoreductase</keyword>
<dbReference type="InterPro" id="IPR036909">
    <property type="entry name" value="Cyt_c-like_dom_sf"/>
</dbReference>
<comment type="subcellular location">
    <subcellularLocation>
        <location evidence="1">Periplasm</location>
    </subcellularLocation>
</comment>
<dbReference type="InterPro" id="IPR009056">
    <property type="entry name" value="Cyt_c-like_dom"/>
</dbReference>
<reference evidence="10 11" key="1">
    <citation type="journal article" date="2021" name="Front. Microbiol.">
        <title>Comprehensive Comparative Genomics and Phenotyping of Methylobacterium Species.</title>
        <authorList>
            <person name="Alessa O."/>
            <person name="Ogura Y."/>
            <person name="Fujitani Y."/>
            <person name="Takami H."/>
            <person name="Hayashi T."/>
            <person name="Sahin N."/>
            <person name="Tani A."/>
        </authorList>
    </citation>
    <scope>NUCLEOTIDE SEQUENCE [LARGE SCALE GENOMIC DNA]</scope>
    <source>
        <strain evidence="10 11">DSM 23679</strain>
    </source>
</reference>
<dbReference type="SUPFAM" id="SSF46626">
    <property type="entry name" value="Cytochrome c"/>
    <property type="match status" value="2"/>
</dbReference>
<evidence type="ECO:0000259" key="9">
    <source>
        <dbReference type="PROSITE" id="PS51007"/>
    </source>
</evidence>
<dbReference type="PANTHER" id="PTHR30600:SF13">
    <property type="entry name" value="METHYLAMINE UTILIZATION PROTEIN"/>
    <property type="match status" value="1"/>
</dbReference>
<accession>A0ABQ4QHJ6</accession>
<dbReference type="Gene3D" id="1.10.760.10">
    <property type="entry name" value="Cytochrome c-like domain"/>
    <property type="match status" value="2"/>
</dbReference>
<evidence type="ECO:0000256" key="2">
    <source>
        <dbReference type="ARBA" id="ARBA00022617"/>
    </source>
</evidence>
<keyword evidence="2 8" id="KW-0349">Heme</keyword>
<dbReference type="InterPro" id="IPR051395">
    <property type="entry name" value="Cytochrome_c_Peroxidase/MauG"/>
</dbReference>
<dbReference type="InterPro" id="IPR004852">
    <property type="entry name" value="Di-haem_cyt_c_peroxidsae"/>
</dbReference>
<evidence type="ECO:0000313" key="11">
    <source>
        <dbReference type="Proteomes" id="UP001055117"/>
    </source>
</evidence>
<dbReference type="GO" id="GO:0004601">
    <property type="term" value="F:peroxidase activity"/>
    <property type="evidence" value="ECO:0007669"/>
    <property type="project" value="UniProtKB-KW"/>
</dbReference>
<feature type="domain" description="Cytochrome c" evidence="9">
    <location>
        <begin position="54"/>
        <end position="163"/>
    </location>
</feature>
<name>A0ABQ4QHJ6_9HYPH</name>
<dbReference type="PROSITE" id="PS51007">
    <property type="entry name" value="CYTC"/>
    <property type="match status" value="2"/>
</dbReference>
<evidence type="ECO:0000256" key="3">
    <source>
        <dbReference type="ARBA" id="ARBA00022723"/>
    </source>
</evidence>
<evidence type="ECO:0000256" key="4">
    <source>
        <dbReference type="ARBA" id="ARBA00022729"/>
    </source>
</evidence>
<dbReference type="Proteomes" id="UP001055117">
    <property type="component" value="Unassembled WGS sequence"/>
</dbReference>
<evidence type="ECO:0000313" key="10">
    <source>
        <dbReference type="EMBL" id="GJD44486.1"/>
    </source>
</evidence>
<comment type="caution">
    <text evidence="10">The sequence shown here is derived from an EMBL/GenBank/DDBJ whole genome shotgun (WGS) entry which is preliminary data.</text>
</comment>
<gene>
    <name evidence="10" type="primary">ccp_1</name>
    <name evidence="10" type="ORF">AFCDBAGC_2353</name>
</gene>
<organism evidence="10 11">
    <name type="scientific">Methylobacterium cerastii</name>
    <dbReference type="NCBI Taxonomy" id="932741"/>
    <lineage>
        <taxon>Bacteria</taxon>
        <taxon>Pseudomonadati</taxon>
        <taxon>Pseudomonadota</taxon>
        <taxon>Alphaproteobacteria</taxon>
        <taxon>Hyphomicrobiales</taxon>
        <taxon>Methylobacteriaceae</taxon>
        <taxon>Methylobacterium</taxon>
    </lineage>
</organism>
<feature type="domain" description="Cytochrome c" evidence="9">
    <location>
        <begin position="207"/>
        <end position="328"/>
    </location>
</feature>
<dbReference type="PANTHER" id="PTHR30600">
    <property type="entry name" value="CYTOCHROME C PEROXIDASE-RELATED"/>
    <property type="match status" value="1"/>
</dbReference>
<evidence type="ECO:0000256" key="8">
    <source>
        <dbReference type="PROSITE-ProRule" id="PRU00433"/>
    </source>
</evidence>
<keyword evidence="4" id="KW-0732">Signal</keyword>
<evidence type="ECO:0000256" key="7">
    <source>
        <dbReference type="ARBA" id="ARBA00023004"/>
    </source>
</evidence>